<organism evidence="5 6">
    <name type="scientific">Penicillium capsulatum</name>
    <dbReference type="NCBI Taxonomy" id="69766"/>
    <lineage>
        <taxon>Eukaryota</taxon>
        <taxon>Fungi</taxon>
        <taxon>Dikarya</taxon>
        <taxon>Ascomycota</taxon>
        <taxon>Pezizomycotina</taxon>
        <taxon>Eurotiomycetes</taxon>
        <taxon>Eurotiomycetidae</taxon>
        <taxon>Eurotiales</taxon>
        <taxon>Aspergillaceae</taxon>
        <taxon>Penicillium</taxon>
    </lineage>
</organism>
<evidence type="ECO:0000313" key="5">
    <source>
        <dbReference type="EMBL" id="KAJ5180503.1"/>
    </source>
</evidence>
<evidence type="ECO:0000256" key="2">
    <source>
        <dbReference type="SAM" id="SignalP"/>
    </source>
</evidence>
<feature type="region of interest" description="Disordered" evidence="1">
    <location>
        <begin position="273"/>
        <end position="338"/>
    </location>
</feature>
<name>A0A9W9LWG9_9EURO</name>
<dbReference type="PANTHER" id="PTHR37543">
    <property type="entry name" value="CCCH ZINC FINGER DNA BINDING PROTEIN (AFU_ORTHOLOGUE AFUA_5G12760)"/>
    <property type="match status" value="1"/>
</dbReference>
<dbReference type="Pfam" id="PF25543">
    <property type="entry name" value="zf-CCCH_tandem"/>
    <property type="match status" value="1"/>
</dbReference>
<dbReference type="PANTHER" id="PTHR37543:SF1">
    <property type="entry name" value="CCCH ZINC FINGER DNA BINDING PROTEIN (AFU_ORTHOLOGUE AFUA_5G12760)"/>
    <property type="match status" value="1"/>
</dbReference>
<evidence type="ECO:0000259" key="4">
    <source>
        <dbReference type="Pfam" id="PF25543"/>
    </source>
</evidence>
<feature type="chain" id="PRO_5040838770" description="C3H1-type domain-containing protein" evidence="2">
    <location>
        <begin position="21"/>
        <end position="512"/>
    </location>
</feature>
<dbReference type="InterPro" id="IPR057683">
    <property type="entry name" value="DUF7923"/>
</dbReference>
<gene>
    <name evidence="5" type="ORF">N7492_003713</name>
</gene>
<feature type="compositionally biased region" description="Polar residues" evidence="1">
    <location>
        <begin position="298"/>
        <end position="315"/>
    </location>
</feature>
<sequence length="512" mass="57638">MAVELVSAVALRSWFAVLSAQEKEKNDLIDNILKTVEAYESQIRYLKLEVDHEKNSRITFQEKLETLTRQKVGLENTLAQNAFVVVLVDGDGAIFQDDLLARPKEGANEASRRIVQAVKESLRDDPLEQEDITILVRIFANLNDLGKTLHLSNIIPQRTDLITFAEHLTTSRGEFDFINVGPGKENADSKMRKMLDHFYRNVQCKKIFFAGCHDNGYLHDLQQYTNNAHDDAHRIVLVETTPAQPSFRSLLPFPIVRFDNVFRSTSLRLGDSLPSPGCAGHSPPRPIPVSPVDEEPTSPASIIEQTTSPRNASPSTEPPEITNPTTGPASSMVMSGNGGKSVRYSLTYATAGGSENHHNISLKTDTSKTARSIEYNRNSQRLDPPNKRPQDLAVWESYHDKLARVQEGSQRRGFCNWEYLAGGCTRRSTCRMEHDAVLDERELLVQRYKARTGVCLTGPSCSEWDCFFSHHCPFENCPRPNCKFDVHLDESEREVWERWTEGKSAPDILRGA</sequence>
<reference evidence="5" key="1">
    <citation type="submission" date="2022-11" db="EMBL/GenBank/DDBJ databases">
        <authorList>
            <person name="Petersen C."/>
        </authorList>
    </citation>
    <scope>NUCLEOTIDE SEQUENCE</scope>
    <source>
        <strain evidence="5">IBT 21917</strain>
    </source>
</reference>
<dbReference type="Pfam" id="PF25540">
    <property type="entry name" value="DUF7923"/>
    <property type="match status" value="1"/>
</dbReference>
<feature type="compositionally biased region" description="Polar residues" evidence="1">
    <location>
        <begin position="368"/>
        <end position="381"/>
    </location>
</feature>
<feature type="region of interest" description="Disordered" evidence="1">
    <location>
        <begin position="368"/>
        <end position="389"/>
    </location>
</feature>
<feature type="compositionally biased region" description="Polar residues" evidence="1">
    <location>
        <begin position="322"/>
        <end position="334"/>
    </location>
</feature>
<feature type="domain" description="DUF7923" evidence="3">
    <location>
        <begin position="79"/>
        <end position="262"/>
    </location>
</feature>
<keyword evidence="2" id="KW-0732">Signal</keyword>
<reference evidence="5" key="2">
    <citation type="journal article" date="2023" name="IMA Fungus">
        <title>Comparative genomic study of the Penicillium genus elucidates a diverse pangenome and 15 lateral gene transfer events.</title>
        <authorList>
            <person name="Petersen C."/>
            <person name="Sorensen T."/>
            <person name="Nielsen M.R."/>
            <person name="Sondergaard T.E."/>
            <person name="Sorensen J.L."/>
            <person name="Fitzpatrick D.A."/>
            <person name="Frisvad J.C."/>
            <person name="Nielsen K.L."/>
        </authorList>
    </citation>
    <scope>NUCLEOTIDE SEQUENCE</scope>
    <source>
        <strain evidence="5">IBT 21917</strain>
    </source>
</reference>
<feature type="domain" description="Tandem CCCH zinc finger" evidence="4">
    <location>
        <begin position="446"/>
        <end position="487"/>
    </location>
</feature>
<accession>A0A9W9LWG9</accession>
<comment type="caution">
    <text evidence="5">The sequence shown here is derived from an EMBL/GenBank/DDBJ whole genome shotgun (WGS) entry which is preliminary data.</text>
</comment>
<dbReference type="AlphaFoldDB" id="A0A9W9LWG9"/>
<dbReference type="Proteomes" id="UP001146351">
    <property type="component" value="Unassembled WGS sequence"/>
</dbReference>
<evidence type="ECO:0008006" key="7">
    <source>
        <dbReference type="Google" id="ProtNLM"/>
    </source>
</evidence>
<dbReference type="InterPro" id="IPR057654">
    <property type="entry name" value="Znf-CCCH_tandem"/>
</dbReference>
<keyword evidence="6" id="KW-1185">Reference proteome</keyword>
<dbReference type="EMBL" id="JAPQKO010000002">
    <property type="protein sequence ID" value="KAJ5180503.1"/>
    <property type="molecule type" value="Genomic_DNA"/>
</dbReference>
<protein>
    <recommendedName>
        <fullName evidence="7">C3H1-type domain-containing protein</fullName>
    </recommendedName>
</protein>
<evidence type="ECO:0000313" key="6">
    <source>
        <dbReference type="Proteomes" id="UP001146351"/>
    </source>
</evidence>
<dbReference type="OrthoDB" id="2270193at2759"/>
<evidence type="ECO:0000259" key="3">
    <source>
        <dbReference type="Pfam" id="PF25540"/>
    </source>
</evidence>
<proteinExistence type="predicted"/>
<evidence type="ECO:0000256" key="1">
    <source>
        <dbReference type="SAM" id="MobiDB-lite"/>
    </source>
</evidence>
<feature type="signal peptide" evidence="2">
    <location>
        <begin position="1"/>
        <end position="20"/>
    </location>
</feature>